<evidence type="ECO:0000313" key="5">
    <source>
        <dbReference type="Proteomes" id="UP000494165"/>
    </source>
</evidence>
<dbReference type="InterPro" id="IPR002035">
    <property type="entry name" value="VWF_A"/>
</dbReference>
<reference evidence="4 5" key="1">
    <citation type="submission" date="2020-04" db="EMBL/GenBank/DDBJ databases">
        <authorList>
            <person name="Alioto T."/>
            <person name="Alioto T."/>
            <person name="Gomez Garrido J."/>
        </authorList>
    </citation>
    <scope>NUCLEOTIDE SEQUENCE [LARGE SCALE GENOMIC DNA]</scope>
</reference>
<dbReference type="SMART" id="SM00609">
    <property type="entry name" value="VIT"/>
    <property type="match status" value="1"/>
</dbReference>
<dbReference type="Pfam" id="PF08487">
    <property type="entry name" value="VIT"/>
    <property type="match status" value="1"/>
</dbReference>
<evidence type="ECO:0000259" key="2">
    <source>
        <dbReference type="PROSITE" id="PS50234"/>
    </source>
</evidence>
<comment type="caution">
    <text evidence="4">The sequence shown here is derived from an EMBL/GenBank/DDBJ whole genome shotgun (WGS) entry which is preliminary data.</text>
</comment>
<evidence type="ECO:0000256" key="1">
    <source>
        <dbReference type="SAM" id="SignalP"/>
    </source>
</evidence>
<dbReference type="PANTHER" id="PTHR10338:SF108">
    <property type="entry name" value="INTER-ALPHA-TRYPSIN INHIBITOR HEAVY CHAIN H4-LIKE PROTEIN"/>
    <property type="match status" value="1"/>
</dbReference>
<feature type="domain" description="VWFA" evidence="2">
    <location>
        <begin position="283"/>
        <end position="503"/>
    </location>
</feature>
<dbReference type="GO" id="GO:0032991">
    <property type="term" value="C:protein-containing complex"/>
    <property type="evidence" value="ECO:0007669"/>
    <property type="project" value="UniProtKB-ARBA"/>
</dbReference>
<dbReference type="OrthoDB" id="299997at2759"/>
<gene>
    <name evidence="4" type="ORF">CLODIP_2_CD09387</name>
</gene>
<dbReference type="PANTHER" id="PTHR10338">
    <property type="entry name" value="INTER-ALPHA-TRYPSIN INHIBITOR HEAVY CHAIN FAMILY MEMBER"/>
    <property type="match status" value="1"/>
</dbReference>
<accession>A0A8S1DJA2</accession>
<protein>
    <recommendedName>
        <fullName evidence="6">VWFA domain-containing protein</fullName>
    </recommendedName>
</protein>
<dbReference type="AlphaFoldDB" id="A0A8S1DJA2"/>
<dbReference type="Pfam" id="PF00092">
    <property type="entry name" value="VWA"/>
    <property type="match status" value="1"/>
</dbReference>
<feature type="domain" description="VIT" evidence="3">
    <location>
        <begin position="17"/>
        <end position="147"/>
    </location>
</feature>
<evidence type="ECO:0000259" key="3">
    <source>
        <dbReference type="PROSITE" id="PS51468"/>
    </source>
</evidence>
<keyword evidence="1" id="KW-0732">Signal</keyword>
<keyword evidence="5" id="KW-1185">Reference proteome</keyword>
<evidence type="ECO:0000313" key="4">
    <source>
        <dbReference type="EMBL" id="CAB3380093.1"/>
    </source>
</evidence>
<dbReference type="InterPro" id="IPR036465">
    <property type="entry name" value="vWFA_dom_sf"/>
</dbReference>
<feature type="chain" id="PRO_5035859357" description="VWFA domain-containing protein" evidence="1">
    <location>
        <begin position="22"/>
        <end position="872"/>
    </location>
</feature>
<organism evidence="4 5">
    <name type="scientific">Cloeon dipterum</name>
    <dbReference type="NCBI Taxonomy" id="197152"/>
    <lineage>
        <taxon>Eukaryota</taxon>
        <taxon>Metazoa</taxon>
        <taxon>Ecdysozoa</taxon>
        <taxon>Arthropoda</taxon>
        <taxon>Hexapoda</taxon>
        <taxon>Insecta</taxon>
        <taxon>Pterygota</taxon>
        <taxon>Palaeoptera</taxon>
        <taxon>Ephemeroptera</taxon>
        <taxon>Pisciforma</taxon>
        <taxon>Baetidae</taxon>
        <taxon>Cloeon</taxon>
    </lineage>
</organism>
<sequence length="872" mass="95956">MRLCVLVLALVAVTITSKVTAAPTEKQVVAPKIYFLHIKSDIRARYAKTFVTSKVVNPADKAQEVVYQMTIPETAFISNFTMLLDDELMKGQVKERTEAKHEYHAAKESGQTAGHVATATVRDSNQVRISVNVGPQSKVTFNVTYEELLVRRKGRYELSINVNPRQVVSDLVIDVFIKENRNITLLQVPEFRSSNEIDFDEIDEISNLTQVQRTSKQELHLHFAPSESDQIRLAGNDKSGLGGRFVVRYDVDRKNQPESEILTRDGYFVHFFTPPEVKPLPKHVVFVLDVSGSMYGKKMVQLKEAMNAILDELRPQDYFNLIEFSHPVTILNLDTPSNSTVIQPAESSPWYDQPPVSPDPALRTVPDNINAYPATQFYINIAKEAVEKMTATGGTNIHDSVKAAIELTQKAVPNNSTETKLPAPIIIFLTDGEATVGETGADKILELISTDRDGGVPIFSLAFGDDADLKFLKRLSLRAGAFARKIYEASDAALQLRDFYRQVASPLLTNATFEYDKEKVEGKVLTKQKFGLVFSGSELVVAGKLISGVERLDGNVLTSRGNYLLPVPGENPAPIARDTEDNFLERLWAFLSIKQKLDQYEAGRLESTAAAAAKNASEEKPAFEVAKGDALKLALQFSFVTPVTSLVVVKSDDGTANEKEPSKVVIGNEEEEENELTPYVGSSYHNAIALQSVSTAGSAGIKMSMIHRYSGMMAHRKKPAGWGFAAETKESAESDSDSDAVLDATLTSTLETTTPEISTVPISQISWLIPELQGNCSTDDWQCFKIGNSSEVQKVLSFNKSQNVTGEICANNDVCKPFTTCILPEFSTDTSPDSFVQNLKCDVLLDGDKFLGVCCPQNNSSLTTRLEAEAVD</sequence>
<name>A0A8S1DJA2_9INSE</name>
<dbReference type="InterPro" id="IPR050934">
    <property type="entry name" value="ITIH"/>
</dbReference>
<dbReference type="SUPFAM" id="SSF53300">
    <property type="entry name" value="vWA-like"/>
    <property type="match status" value="1"/>
</dbReference>
<dbReference type="PROSITE" id="PS50234">
    <property type="entry name" value="VWFA"/>
    <property type="match status" value="1"/>
</dbReference>
<dbReference type="PROSITE" id="PS51468">
    <property type="entry name" value="VIT"/>
    <property type="match status" value="1"/>
</dbReference>
<feature type="signal peptide" evidence="1">
    <location>
        <begin position="1"/>
        <end position="21"/>
    </location>
</feature>
<dbReference type="Proteomes" id="UP000494165">
    <property type="component" value="Unassembled WGS sequence"/>
</dbReference>
<dbReference type="Pfam" id="PF13519">
    <property type="entry name" value="VWA_2"/>
    <property type="match status" value="1"/>
</dbReference>
<dbReference type="InterPro" id="IPR013694">
    <property type="entry name" value="VIT"/>
</dbReference>
<proteinExistence type="predicted"/>
<dbReference type="Gene3D" id="3.40.50.410">
    <property type="entry name" value="von Willebrand factor, type A domain"/>
    <property type="match status" value="1"/>
</dbReference>
<dbReference type="SMART" id="SM00327">
    <property type="entry name" value="VWA"/>
    <property type="match status" value="1"/>
</dbReference>
<dbReference type="EMBL" id="CADEPI010000200">
    <property type="protein sequence ID" value="CAB3380093.1"/>
    <property type="molecule type" value="Genomic_DNA"/>
</dbReference>
<evidence type="ECO:0008006" key="6">
    <source>
        <dbReference type="Google" id="ProtNLM"/>
    </source>
</evidence>